<organism evidence="1">
    <name type="scientific">Enterobacter cloacae</name>
    <dbReference type="NCBI Taxonomy" id="550"/>
    <lineage>
        <taxon>Bacteria</taxon>
        <taxon>Pseudomonadati</taxon>
        <taxon>Pseudomonadota</taxon>
        <taxon>Gammaproteobacteria</taxon>
        <taxon>Enterobacterales</taxon>
        <taxon>Enterobacteriaceae</taxon>
        <taxon>Enterobacter</taxon>
        <taxon>Enterobacter cloacae complex</taxon>
    </lineage>
</organism>
<proteinExistence type="predicted"/>
<protein>
    <submittedName>
        <fullName evidence="1">Uncharacterized protein</fullName>
    </submittedName>
</protein>
<dbReference type="AlphaFoldDB" id="A0A6J4EJR1"/>
<reference evidence="1" key="1">
    <citation type="submission" date="2020-06" db="EMBL/GenBank/DDBJ databases">
        <title>Persistence of extended-spectrum beta-lactamase plasmids among Enterobacteriaceae in commercial broiler farms.</title>
        <authorList>
            <person name="Yossapol M."/>
            <person name="Asai T."/>
        </authorList>
    </citation>
    <scope>NUCLEOTIDE SEQUENCE</scope>
    <source>
        <strain evidence="1">CC32</strain>
        <plasmid evidence="1">pCC32</plasmid>
    </source>
</reference>
<geneLocation type="plasmid" evidence="1">
    <name>pCC32</name>
</geneLocation>
<accession>A0A6J4EJR1</accession>
<dbReference type="EMBL" id="LC556211">
    <property type="protein sequence ID" value="BCG50868.1"/>
    <property type="molecule type" value="Genomic_DNA"/>
</dbReference>
<name>A0A6J4EJR1_ENTCL</name>
<sequence length="99" mass="11012">MAAEPAEQLLVTFRCVSKLFAAVTAIRSQHIDIQLSFGDIDTNKVKFLFHSETNLVNADYRENRSMILSGLSLVEKGQPTAEIYNTGSWPKAGYGMWTA</sequence>
<keyword evidence="1" id="KW-0614">Plasmid</keyword>
<evidence type="ECO:0000313" key="1">
    <source>
        <dbReference type="EMBL" id="BCG50868.1"/>
    </source>
</evidence>